<comment type="caution">
    <text evidence="5">The sequence shown here is derived from an EMBL/GenBank/DDBJ whole genome shotgun (WGS) entry which is preliminary data.</text>
</comment>
<proteinExistence type="inferred from homology"/>
<dbReference type="SUPFAM" id="SSF51445">
    <property type="entry name" value="(Trans)glycosidases"/>
    <property type="match status" value="1"/>
</dbReference>
<dbReference type="InterPro" id="IPR017853">
    <property type="entry name" value="GH"/>
</dbReference>
<keyword evidence="6" id="KW-1185">Reference proteome</keyword>
<dbReference type="Proteomes" id="UP001501079">
    <property type="component" value="Unassembled WGS sequence"/>
</dbReference>
<dbReference type="RefSeq" id="WP_344756133.1">
    <property type="nucleotide sequence ID" value="NZ_BAABBW010000005.1"/>
</dbReference>
<dbReference type="InterPro" id="IPR022790">
    <property type="entry name" value="GH26_dom"/>
</dbReference>
<accession>A0ABP8A7F6</accession>
<keyword evidence="2" id="KW-0326">Glycosidase</keyword>
<evidence type="ECO:0000256" key="3">
    <source>
        <dbReference type="PROSITE-ProRule" id="PRU01100"/>
    </source>
</evidence>
<dbReference type="Pfam" id="PF02156">
    <property type="entry name" value="Glyco_hydro_26"/>
    <property type="match status" value="1"/>
</dbReference>
<protein>
    <recommendedName>
        <fullName evidence="4">GH26 domain-containing protein</fullName>
    </recommendedName>
</protein>
<keyword evidence="1" id="KW-0378">Hydrolase</keyword>
<gene>
    <name evidence="5" type="ORF">GCM10022287_31400</name>
</gene>
<sequence>MAATPGASATFEIGGIEVLAGHNVDGVPFPALARQIREAYAAGEAVELTWSSMNPITNGGAGHNTAPMSVASVLPGGESHEKYVRWLDHVAMFIEQLTDAEGRPIPLEFRLFHEHEDDRFWWSTGGEHPCATPEEFDAITHFTVEYLSELAGLHNVVCKVES</sequence>
<evidence type="ECO:0000259" key="4">
    <source>
        <dbReference type="PROSITE" id="PS51764"/>
    </source>
</evidence>
<dbReference type="PROSITE" id="PS51764">
    <property type="entry name" value="GH26"/>
    <property type="match status" value="1"/>
</dbReference>
<organism evidence="5 6">
    <name type="scientific">Gryllotalpicola koreensis</name>
    <dbReference type="NCBI Taxonomy" id="993086"/>
    <lineage>
        <taxon>Bacteria</taxon>
        <taxon>Bacillati</taxon>
        <taxon>Actinomycetota</taxon>
        <taxon>Actinomycetes</taxon>
        <taxon>Micrococcales</taxon>
        <taxon>Microbacteriaceae</taxon>
        <taxon>Gryllotalpicola</taxon>
    </lineage>
</organism>
<evidence type="ECO:0000256" key="2">
    <source>
        <dbReference type="ARBA" id="ARBA00023295"/>
    </source>
</evidence>
<evidence type="ECO:0000313" key="6">
    <source>
        <dbReference type="Proteomes" id="UP001501079"/>
    </source>
</evidence>
<dbReference type="Gene3D" id="3.20.20.80">
    <property type="entry name" value="Glycosidases"/>
    <property type="match status" value="1"/>
</dbReference>
<dbReference type="EMBL" id="BAABBW010000005">
    <property type="protein sequence ID" value="GAA4179301.1"/>
    <property type="molecule type" value="Genomic_DNA"/>
</dbReference>
<feature type="domain" description="GH26" evidence="4">
    <location>
        <begin position="1"/>
        <end position="162"/>
    </location>
</feature>
<comment type="caution">
    <text evidence="3">Lacks conserved residue(s) required for the propagation of feature annotation.</text>
</comment>
<name>A0ABP8A7F6_9MICO</name>
<reference evidence="6" key="1">
    <citation type="journal article" date="2019" name="Int. J. Syst. Evol. Microbiol.">
        <title>The Global Catalogue of Microorganisms (GCM) 10K type strain sequencing project: providing services to taxonomists for standard genome sequencing and annotation.</title>
        <authorList>
            <consortium name="The Broad Institute Genomics Platform"/>
            <consortium name="The Broad Institute Genome Sequencing Center for Infectious Disease"/>
            <person name="Wu L."/>
            <person name="Ma J."/>
        </authorList>
    </citation>
    <scope>NUCLEOTIDE SEQUENCE [LARGE SCALE GENOMIC DNA]</scope>
    <source>
        <strain evidence="6">JCM 17591</strain>
    </source>
</reference>
<evidence type="ECO:0000313" key="5">
    <source>
        <dbReference type="EMBL" id="GAA4179301.1"/>
    </source>
</evidence>
<evidence type="ECO:0000256" key="1">
    <source>
        <dbReference type="ARBA" id="ARBA00022801"/>
    </source>
</evidence>
<comment type="similarity">
    <text evidence="3">Belongs to the glycosyl hydrolase 26 family.</text>
</comment>